<comment type="caution">
    <text evidence="2">The sequence shown here is derived from an EMBL/GenBank/DDBJ whole genome shotgun (WGS) entry which is preliminary data.</text>
</comment>
<feature type="signal peptide" evidence="1">
    <location>
        <begin position="1"/>
        <end position="25"/>
    </location>
</feature>
<evidence type="ECO:0000313" key="2">
    <source>
        <dbReference type="EMBL" id="MCZ8515151.1"/>
    </source>
</evidence>
<gene>
    <name evidence="2" type="ORF">O9H85_22565</name>
</gene>
<dbReference type="Proteomes" id="UP001527882">
    <property type="component" value="Unassembled WGS sequence"/>
</dbReference>
<feature type="chain" id="PRO_5045682271" evidence="1">
    <location>
        <begin position="26"/>
        <end position="603"/>
    </location>
</feature>
<organism evidence="2 3">
    <name type="scientific">Paenibacillus gyeongsangnamensis</name>
    <dbReference type="NCBI Taxonomy" id="3388067"/>
    <lineage>
        <taxon>Bacteria</taxon>
        <taxon>Bacillati</taxon>
        <taxon>Bacillota</taxon>
        <taxon>Bacilli</taxon>
        <taxon>Bacillales</taxon>
        <taxon>Paenibacillaceae</taxon>
        <taxon>Paenibacillus</taxon>
    </lineage>
</organism>
<protein>
    <submittedName>
        <fullName evidence="2">Uncharacterized protein</fullName>
    </submittedName>
</protein>
<keyword evidence="1" id="KW-0732">Signal</keyword>
<reference evidence="2 3" key="1">
    <citation type="submission" date="2022-12" db="EMBL/GenBank/DDBJ databases">
        <title>Draft genome sequence of Paenibacillus sp. dW9.</title>
        <authorList>
            <person name="Choi E.-W."/>
            <person name="Kim D.-U."/>
        </authorList>
    </citation>
    <scope>NUCLEOTIDE SEQUENCE [LARGE SCALE GENOMIC DNA]</scope>
    <source>
        <strain evidence="3">dW9</strain>
    </source>
</reference>
<name>A0ABT4QEF6_9BACL</name>
<dbReference type="RefSeq" id="WP_269883676.1">
    <property type="nucleotide sequence ID" value="NZ_JAQAGZ010000015.1"/>
</dbReference>
<evidence type="ECO:0000256" key="1">
    <source>
        <dbReference type="SAM" id="SignalP"/>
    </source>
</evidence>
<dbReference type="EMBL" id="JAQAGZ010000015">
    <property type="protein sequence ID" value="MCZ8515151.1"/>
    <property type="molecule type" value="Genomic_DNA"/>
</dbReference>
<accession>A0ABT4QEF6</accession>
<keyword evidence="3" id="KW-1185">Reference proteome</keyword>
<proteinExistence type="predicted"/>
<sequence length="603" mass="62227">MKQAYRLVMAVIMTGTVLWQLTAFGTEALAAATAPPAPGTIEVVNRLAGTADTITVFGLIAGDEVKVYSDPVTAGSLIGSATVPPGQTHAVVSVNQLGEGAGVVYVTVTRPSNSESRRILKSYASEPVAVPPPAASIRVANHNEGISDLVRVSGLAPGDTVRVYSASAGGSPVGTATALPGTDTAEVSIGQLGPGEGLIYVSVQTAGKRESRRTEKSVRSEPQTPALQIQQLQLSPGLDKLSVTGLQPGDVVKLYASEHAASPDSVISVPAGASTANVPLSSLNSGGGKLFVSLTRAPLLESGRLSKLYGPEAATHRLSPGQIQLLPGAGDSSESLVVSGLTQGQTVRVYAEPALQTLLAEASVASGDTGVNLRFSSQSVPAGIVYVTLTNPGVKESEPVTKMLPNAPATPPPDRSLIRIANRAGLPDLITVDGLQPGDRIRVYAELSSQTPLAETVVSGERAQLEIAQLGADYGIVYLSAVRGAQAESVRIPKVYAAEPRTPEPSAARIHIMNRAAGSGMTDEVAVGGLKPGDEVRLYADRTAPEVMRTLNGDAAAAIVASGETSVTIRQLQLLPEGGRLYVTVTSQGQRESLKVGKLYDAE</sequence>
<evidence type="ECO:0000313" key="3">
    <source>
        <dbReference type="Proteomes" id="UP001527882"/>
    </source>
</evidence>